<dbReference type="PROSITE" id="PS51257">
    <property type="entry name" value="PROKAR_LIPOPROTEIN"/>
    <property type="match status" value="1"/>
</dbReference>
<evidence type="ECO:0000313" key="1">
    <source>
        <dbReference type="EMBL" id="XAU14880.1"/>
    </source>
</evidence>
<organism evidence="1 2">
    <name type="scientific">Sulfurimonas diazotrophicus</name>
    <dbReference type="NCBI Taxonomy" id="3131939"/>
    <lineage>
        <taxon>Bacteria</taxon>
        <taxon>Pseudomonadati</taxon>
        <taxon>Campylobacterota</taxon>
        <taxon>Epsilonproteobacteria</taxon>
        <taxon>Campylobacterales</taxon>
        <taxon>Sulfurimonadaceae</taxon>
        <taxon>Sulfurimonas</taxon>
    </lineage>
</organism>
<dbReference type="RefSeq" id="WP_345969956.1">
    <property type="nucleotide sequence ID" value="NZ_CP147920.1"/>
</dbReference>
<dbReference type="EMBL" id="CP147920">
    <property type="protein sequence ID" value="XAU14880.1"/>
    <property type="molecule type" value="Genomic_DNA"/>
</dbReference>
<reference evidence="1 2" key="1">
    <citation type="submission" date="2024-03" db="EMBL/GenBank/DDBJ databases">
        <title>Sulfurimonas sp. HSL3-1.</title>
        <authorList>
            <person name="Wang S."/>
        </authorList>
    </citation>
    <scope>NUCLEOTIDE SEQUENCE [LARGE SCALE GENOMIC DNA]</scope>
    <source>
        <strain evidence="1 2">HSL3-1</strain>
    </source>
</reference>
<sequence>MKFVAFALMFLLSVILTGCFTKPVPREKLVKQTRLAVIPLFEETLVSEYFGVTVFENTSFEYDISSWDLYDLVYKNVAKKIDLYSPMTVVDLHLSKGKILDMAKRKSIVAEKGYFINADMLMEKIQKTLLQKKIDYVLIIKGWMNPNFRVRQILRFKENDLFLLDGLNFGLYDTKTLEAVRITDNNQDPDAISGCVKYSEVASSPLWRDKNLPLSSGELGQVQTILRDFLTQLIPVMLTKMHLLQGSGYNELPQKYNYMGACYI</sequence>
<dbReference type="Proteomes" id="UP001447842">
    <property type="component" value="Chromosome"/>
</dbReference>
<name>A0ABZ3H8L7_9BACT</name>
<gene>
    <name evidence="1" type="ORF">WCY31_11630</name>
</gene>
<keyword evidence="2" id="KW-1185">Reference proteome</keyword>
<proteinExistence type="predicted"/>
<accession>A0ABZ3H8L7</accession>
<evidence type="ECO:0008006" key="3">
    <source>
        <dbReference type="Google" id="ProtNLM"/>
    </source>
</evidence>
<evidence type="ECO:0000313" key="2">
    <source>
        <dbReference type="Proteomes" id="UP001447842"/>
    </source>
</evidence>
<protein>
    <recommendedName>
        <fullName evidence="3">Lipoprotein</fullName>
    </recommendedName>
</protein>